<dbReference type="PRINTS" id="PR00111">
    <property type="entry name" value="ABHYDROLASE"/>
</dbReference>
<evidence type="ECO:0000313" key="2">
    <source>
        <dbReference type="EMBL" id="BBM84020.1"/>
    </source>
</evidence>
<dbReference type="InterPro" id="IPR022742">
    <property type="entry name" value="Hydrolase_4"/>
</dbReference>
<dbReference type="InterPro" id="IPR000073">
    <property type="entry name" value="AB_hydrolase_1"/>
</dbReference>
<keyword evidence="3" id="KW-1185">Reference proteome</keyword>
<dbReference type="OrthoDB" id="9806902at2"/>
<gene>
    <name evidence="2" type="ORF">UABAM_02375</name>
</gene>
<feature type="domain" description="Serine aminopeptidase S33" evidence="1">
    <location>
        <begin position="29"/>
        <end position="261"/>
    </location>
</feature>
<dbReference type="AlphaFoldDB" id="A0A5S9IMZ1"/>
<reference evidence="2 3" key="1">
    <citation type="submission" date="2019-08" db="EMBL/GenBank/DDBJ databases">
        <title>Complete genome sequence of Candidatus Uab amorphum.</title>
        <authorList>
            <person name="Shiratori T."/>
            <person name="Suzuki S."/>
            <person name="Kakizawa Y."/>
            <person name="Ishida K."/>
        </authorList>
    </citation>
    <scope>NUCLEOTIDE SEQUENCE [LARGE SCALE GENOMIC DNA]</scope>
    <source>
        <strain evidence="2 3">SRT547</strain>
    </source>
</reference>
<dbReference type="InterPro" id="IPR029058">
    <property type="entry name" value="AB_hydrolase_fold"/>
</dbReference>
<dbReference type="Proteomes" id="UP000326354">
    <property type="component" value="Chromosome"/>
</dbReference>
<dbReference type="PANTHER" id="PTHR11614">
    <property type="entry name" value="PHOSPHOLIPASE-RELATED"/>
    <property type="match status" value="1"/>
</dbReference>
<dbReference type="Pfam" id="PF12146">
    <property type="entry name" value="Hydrolase_4"/>
    <property type="match status" value="1"/>
</dbReference>
<evidence type="ECO:0000259" key="1">
    <source>
        <dbReference type="Pfam" id="PF12146"/>
    </source>
</evidence>
<proteinExistence type="predicted"/>
<dbReference type="EMBL" id="AP019860">
    <property type="protein sequence ID" value="BBM84020.1"/>
    <property type="molecule type" value="Genomic_DNA"/>
</dbReference>
<sequence length="279" mass="32243">MSNQSVLNCEGFFPSENRWLFYRYWQQSNAKADIIGIHGALDHGGRYKKIGDFFAQNGYNFYIFDLTGYGRSEGKRGFINQVEDYIVDVGNFYAFLREFKGMKNPFVLGHNMGALLAVLFTHLNKCYVKGNILCSPLLHMKNQPSVWKKTMAKFSNVALPKFAVDYKMEIENMSNDPNIGHEYSLDPFIHEKVTARWLCELYKTMKMVQSKKHMVQIPTLIMQGDNDKVADVAATKSFFAGLRCKKEFFLVRHAKHEILHEMAGEKIMGKMFSWIDDHS</sequence>
<dbReference type="SUPFAM" id="SSF53474">
    <property type="entry name" value="alpha/beta-Hydrolases"/>
    <property type="match status" value="1"/>
</dbReference>
<dbReference type="KEGG" id="uam:UABAM_02375"/>
<evidence type="ECO:0000313" key="3">
    <source>
        <dbReference type="Proteomes" id="UP000326354"/>
    </source>
</evidence>
<dbReference type="RefSeq" id="WP_151968199.1">
    <property type="nucleotide sequence ID" value="NZ_AP019860.1"/>
</dbReference>
<dbReference type="Gene3D" id="3.40.50.1820">
    <property type="entry name" value="alpha/beta hydrolase"/>
    <property type="match status" value="1"/>
</dbReference>
<accession>A0A5S9IMZ1</accession>
<name>A0A5S9IMZ1_UABAM</name>
<organism evidence="2 3">
    <name type="scientific">Uabimicrobium amorphum</name>
    <dbReference type="NCBI Taxonomy" id="2596890"/>
    <lineage>
        <taxon>Bacteria</taxon>
        <taxon>Pseudomonadati</taxon>
        <taxon>Planctomycetota</taxon>
        <taxon>Candidatus Uabimicrobiia</taxon>
        <taxon>Candidatus Uabimicrobiales</taxon>
        <taxon>Candidatus Uabimicrobiaceae</taxon>
        <taxon>Candidatus Uabimicrobium</taxon>
    </lineage>
</organism>
<dbReference type="InterPro" id="IPR051044">
    <property type="entry name" value="MAG_DAG_Lipase"/>
</dbReference>
<protein>
    <submittedName>
        <fullName evidence="2">Lysophospholipase</fullName>
    </submittedName>
</protein>